<evidence type="ECO:0000313" key="2">
    <source>
        <dbReference type="Proteomes" id="UP000606044"/>
    </source>
</evidence>
<keyword evidence="2" id="KW-1185">Reference proteome</keyword>
<comment type="caution">
    <text evidence="1">The sequence shown here is derived from an EMBL/GenBank/DDBJ whole genome shotgun (WGS) entry which is preliminary data.</text>
</comment>
<organism evidence="1 2">
    <name type="scientific">Azorhizobium oxalatiphilum</name>
    <dbReference type="NCBI Taxonomy" id="980631"/>
    <lineage>
        <taxon>Bacteria</taxon>
        <taxon>Pseudomonadati</taxon>
        <taxon>Pseudomonadota</taxon>
        <taxon>Alphaproteobacteria</taxon>
        <taxon>Hyphomicrobiales</taxon>
        <taxon>Xanthobacteraceae</taxon>
        <taxon>Azorhizobium</taxon>
    </lineage>
</organism>
<evidence type="ECO:0000313" key="1">
    <source>
        <dbReference type="EMBL" id="GGF56838.1"/>
    </source>
</evidence>
<dbReference type="Proteomes" id="UP000606044">
    <property type="component" value="Unassembled WGS sequence"/>
</dbReference>
<accession>A0A917BU30</accession>
<sequence length="135" mass="14819">MIGLLTTILSWLSGGLVDRVLDTLNKRVDAQTEQEKLRTQITVEAIKAEVASRQSDRDVLVAEQGRWYTAMVRPLLAAPVIIFLWKVIVWDKVLGLGTTDALNGTVADWAGAIVTTYVGGRSVEKVAALLTRKSR</sequence>
<dbReference type="EMBL" id="BMCT01000001">
    <property type="protein sequence ID" value="GGF56838.1"/>
    <property type="molecule type" value="Genomic_DNA"/>
</dbReference>
<gene>
    <name evidence="1" type="ORF">GCM10007301_15670</name>
</gene>
<dbReference type="AlphaFoldDB" id="A0A917BU30"/>
<reference evidence="1" key="2">
    <citation type="submission" date="2020-09" db="EMBL/GenBank/DDBJ databases">
        <authorList>
            <person name="Sun Q."/>
            <person name="Sedlacek I."/>
        </authorList>
    </citation>
    <scope>NUCLEOTIDE SEQUENCE</scope>
    <source>
        <strain evidence="1">CCM 7897</strain>
    </source>
</reference>
<proteinExistence type="predicted"/>
<reference evidence="1" key="1">
    <citation type="journal article" date="2014" name="Int. J. Syst. Evol. Microbiol.">
        <title>Complete genome sequence of Corynebacterium casei LMG S-19264T (=DSM 44701T), isolated from a smear-ripened cheese.</title>
        <authorList>
            <consortium name="US DOE Joint Genome Institute (JGI-PGF)"/>
            <person name="Walter F."/>
            <person name="Albersmeier A."/>
            <person name="Kalinowski J."/>
            <person name="Ruckert C."/>
        </authorList>
    </citation>
    <scope>NUCLEOTIDE SEQUENCE</scope>
    <source>
        <strain evidence="1">CCM 7897</strain>
    </source>
</reference>
<dbReference type="RefSeq" id="WP_188576903.1">
    <property type="nucleotide sequence ID" value="NZ_BMCT01000001.1"/>
</dbReference>
<name>A0A917BU30_9HYPH</name>
<protein>
    <recommendedName>
        <fullName evidence="3">Holin of 3TMs, for gene-transfer release</fullName>
    </recommendedName>
</protein>
<evidence type="ECO:0008006" key="3">
    <source>
        <dbReference type="Google" id="ProtNLM"/>
    </source>
</evidence>